<evidence type="ECO:0000259" key="5">
    <source>
        <dbReference type="PROSITE" id="PS50075"/>
    </source>
</evidence>
<reference evidence="6 7" key="2">
    <citation type="journal article" date="2021" name="Microorganisms">
        <title>The Ever-Expanding Pseudomonas Genus: Description of 43 New Species and Partition of the Pseudomonas putida Group.</title>
        <authorList>
            <person name="Girard L."/>
            <person name="Lood C."/>
            <person name="Hofte M."/>
            <person name="Vandamme P."/>
            <person name="Rokni-Zadeh H."/>
            <person name="van Noort V."/>
            <person name="Lavigne R."/>
            <person name="De Mot R."/>
        </authorList>
    </citation>
    <scope>NUCLEOTIDE SEQUENCE [LARGE SCALE GENOMIC DNA]</scope>
    <source>
        <strain evidence="6 7">RW9S1A</strain>
    </source>
</reference>
<dbReference type="InterPro" id="IPR010060">
    <property type="entry name" value="NRPS_synth"/>
</dbReference>
<dbReference type="InterPro" id="IPR009081">
    <property type="entry name" value="PP-bd_ACP"/>
</dbReference>
<dbReference type="CDD" id="cd19534">
    <property type="entry name" value="E_NRPS"/>
    <property type="match status" value="2"/>
</dbReference>
<dbReference type="KEGG" id="pxn:HU772_010905"/>
<dbReference type="Proteomes" id="UP000633418">
    <property type="component" value="Chromosome"/>
</dbReference>
<dbReference type="PANTHER" id="PTHR45398:SF1">
    <property type="entry name" value="ENZYME, PUTATIVE (JCVI)-RELATED"/>
    <property type="match status" value="1"/>
</dbReference>
<dbReference type="GO" id="GO:0044550">
    <property type="term" value="P:secondary metabolite biosynthetic process"/>
    <property type="evidence" value="ECO:0007669"/>
    <property type="project" value="UniProtKB-ARBA"/>
</dbReference>
<dbReference type="InterPro" id="IPR025110">
    <property type="entry name" value="AMP-bd_C"/>
</dbReference>
<feature type="domain" description="Carrier" evidence="5">
    <location>
        <begin position="1012"/>
        <end position="1086"/>
    </location>
</feature>
<dbReference type="PROSITE" id="PS00455">
    <property type="entry name" value="AMP_BINDING"/>
    <property type="match status" value="5"/>
</dbReference>
<dbReference type="CDD" id="cd17643">
    <property type="entry name" value="A_NRPS_Cytc1-like"/>
    <property type="match status" value="1"/>
</dbReference>
<dbReference type="PROSITE" id="PS00012">
    <property type="entry name" value="PHOSPHOPANTETHEINE"/>
    <property type="match status" value="3"/>
</dbReference>
<dbReference type="InterPro" id="IPR010071">
    <property type="entry name" value="AA_adenyl_dom"/>
</dbReference>
<protein>
    <submittedName>
        <fullName evidence="6">Non-ribosomal peptide synthase/polyketide synthase</fullName>
    </submittedName>
</protein>
<feature type="domain" description="Carrier" evidence="5">
    <location>
        <begin position="2514"/>
        <end position="2589"/>
    </location>
</feature>
<dbReference type="FunFam" id="2.30.38.10:FF:000001">
    <property type="entry name" value="Non-ribosomal peptide synthetase PvdI"/>
    <property type="match status" value="4"/>
</dbReference>
<feature type="domain" description="Carrier" evidence="5">
    <location>
        <begin position="3551"/>
        <end position="3625"/>
    </location>
</feature>
<dbReference type="InterPro" id="IPR006162">
    <property type="entry name" value="Ppantetheine_attach_site"/>
</dbReference>
<dbReference type="InterPro" id="IPR020845">
    <property type="entry name" value="AMP-binding_CS"/>
</dbReference>
<dbReference type="Pfam" id="PF00501">
    <property type="entry name" value="AMP-binding"/>
    <property type="match status" value="5"/>
</dbReference>
<dbReference type="GO" id="GO:0072330">
    <property type="term" value="P:monocarboxylic acid biosynthetic process"/>
    <property type="evidence" value="ECO:0007669"/>
    <property type="project" value="UniProtKB-ARBA"/>
</dbReference>
<evidence type="ECO:0000313" key="7">
    <source>
        <dbReference type="Proteomes" id="UP000633418"/>
    </source>
</evidence>
<dbReference type="FunFam" id="3.30.300.30:FF:000010">
    <property type="entry name" value="Enterobactin synthetase component F"/>
    <property type="match status" value="5"/>
</dbReference>
<dbReference type="PANTHER" id="PTHR45398">
    <property type="match status" value="1"/>
</dbReference>
<dbReference type="EMBL" id="CP077095">
    <property type="protein sequence ID" value="QXI40541.1"/>
    <property type="molecule type" value="Genomic_DNA"/>
</dbReference>
<dbReference type="FunFam" id="1.10.1200.10:FF:000016">
    <property type="entry name" value="Non-ribosomal peptide synthase"/>
    <property type="match status" value="1"/>
</dbReference>
<dbReference type="CDD" id="cd19531">
    <property type="entry name" value="LCL_NRPS-like"/>
    <property type="match status" value="3"/>
</dbReference>
<feature type="domain" description="Carrier" evidence="5">
    <location>
        <begin position="4593"/>
        <end position="4667"/>
    </location>
</feature>
<evidence type="ECO:0000256" key="3">
    <source>
        <dbReference type="ARBA" id="ARBA00022450"/>
    </source>
</evidence>
<dbReference type="CDD" id="cd17649">
    <property type="entry name" value="A_NRPS_PvdJ-like"/>
    <property type="match status" value="1"/>
</dbReference>
<proteinExistence type="inferred from homology"/>
<dbReference type="GO" id="GO:0031177">
    <property type="term" value="F:phosphopantetheine binding"/>
    <property type="evidence" value="ECO:0007669"/>
    <property type="project" value="InterPro"/>
</dbReference>
<dbReference type="GO" id="GO:0043041">
    <property type="term" value="P:amino acid activation for nonribosomal peptide biosynthetic process"/>
    <property type="evidence" value="ECO:0007669"/>
    <property type="project" value="UniProtKB-ARBA"/>
</dbReference>
<dbReference type="SMART" id="SM00823">
    <property type="entry name" value="PKS_PP"/>
    <property type="match status" value="5"/>
</dbReference>
<dbReference type="NCBIfam" id="NF004282">
    <property type="entry name" value="PRK05691.1"/>
    <property type="match status" value="8"/>
</dbReference>
<dbReference type="InterPro" id="IPR001242">
    <property type="entry name" value="Condensation_dom"/>
</dbReference>
<evidence type="ECO:0000256" key="4">
    <source>
        <dbReference type="ARBA" id="ARBA00022553"/>
    </source>
</evidence>
<dbReference type="PROSITE" id="PS50075">
    <property type="entry name" value="CARRIER"/>
    <property type="match status" value="5"/>
</dbReference>
<dbReference type="CDD" id="cd19543">
    <property type="entry name" value="DCL_NRPS"/>
    <property type="match status" value="2"/>
</dbReference>
<accession>A0A9E6Q3V9</accession>
<dbReference type="FunFam" id="3.40.50.980:FF:000001">
    <property type="entry name" value="Non-ribosomal peptide synthetase"/>
    <property type="match status" value="5"/>
</dbReference>
<dbReference type="Pfam" id="PF00550">
    <property type="entry name" value="PP-binding"/>
    <property type="match status" value="5"/>
</dbReference>
<evidence type="ECO:0000313" key="6">
    <source>
        <dbReference type="EMBL" id="QXI40541.1"/>
    </source>
</evidence>
<reference evidence="6 7" key="1">
    <citation type="journal article" date="2020" name="Microorganisms">
        <title>Reliable Identification of Environmental Pseudomonas Isolates Using the rpoD Gene.</title>
        <authorList>
            <consortium name="The Broad Institute Genome Sequencing Platform"/>
            <person name="Girard L."/>
            <person name="Lood C."/>
            <person name="Rokni-Zadeh H."/>
            <person name="van Noort V."/>
            <person name="Lavigne R."/>
            <person name="De Mot R."/>
        </authorList>
    </citation>
    <scope>NUCLEOTIDE SEQUENCE [LARGE SCALE GENOMIC DNA]</scope>
    <source>
        <strain evidence="6 7">RW9S1A</strain>
    </source>
</reference>
<keyword evidence="3" id="KW-0596">Phosphopantetheine</keyword>
<dbReference type="GO" id="GO:0003824">
    <property type="term" value="F:catalytic activity"/>
    <property type="evidence" value="ECO:0007669"/>
    <property type="project" value="InterPro"/>
</dbReference>
<organism evidence="6 7">
    <name type="scientific">Pseudomonas xantholysinigenes</name>
    <dbReference type="NCBI Taxonomy" id="2745490"/>
    <lineage>
        <taxon>Bacteria</taxon>
        <taxon>Pseudomonadati</taxon>
        <taxon>Pseudomonadota</taxon>
        <taxon>Gammaproteobacteria</taxon>
        <taxon>Pseudomonadales</taxon>
        <taxon>Pseudomonadaceae</taxon>
        <taxon>Pseudomonas</taxon>
    </lineage>
</organism>
<dbReference type="FunFam" id="3.30.559.10:FF:000012">
    <property type="entry name" value="Non-ribosomal peptide synthetase"/>
    <property type="match status" value="2"/>
</dbReference>
<dbReference type="NCBIfam" id="NF003417">
    <property type="entry name" value="PRK04813.1"/>
    <property type="match status" value="5"/>
</dbReference>
<comment type="cofactor">
    <cofactor evidence="1">
        <name>pantetheine 4'-phosphate</name>
        <dbReference type="ChEBI" id="CHEBI:47942"/>
    </cofactor>
</comment>
<dbReference type="InterPro" id="IPR020806">
    <property type="entry name" value="PKS_PP-bd"/>
</dbReference>
<dbReference type="FunFam" id="3.40.50.12780:FF:000012">
    <property type="entry name" value="Non-ribosomal peptide synthetase"/>
    <property type="match status" value="4"/>
</dbReference>
<name>A0A9E6Q3V9_9PSED</name>
<dbReference type="Pfam" id="PF00668">
    <property type="entry name" value="Condensation"/>
    <property type="match status" value="7"/>
</dbReference>
<dbReference type="FunFam" id="1.10.1200.10:FF:000005">
    <property type="entry name" value="Nonribosomal peptide synthetase 1"/>
    <property type="match status" value="4"/>
</dbReference>
<dbReference type="CDD" id="cd17646">
    <property type="entry name" value="A_NRPS_AB3403-like"/>
    <property type="match status" value="3"/>
</dbReference>
<evidence type="ECO:0000256" key="1">
    <source>
        <dbReference type="ARBA" id="ARBA00001957"/>
    </source>
</evidence>
<gene>
    <name evidence="6" type="ORF">HU772_010905</name>
</gene>
<dbReference type="RefSeq" id="WP_217858777.1">
    <property type="nucleotide sequence ID" value="NZ_CP077095.1"/>
</dbReference>
<dbReference type="FunFam" id="3.40.50.980:FF:000002">
    <property type="entry name" value="Enterobactin synthetase component F"/>
    <property type="match status" value="4"/>
</dbReference>
<dbReference type="Pfam" id="PF13193">
    <property type="entry name" value="AMP-binding_C"/>
    <property type="match status" value="5"/>
</dbReference>
<feature type="domain" description="Carrier" evidence="5">
    <location>
        <begin position="6095"/>
        <end position="6170"/>
    </location>
</feature>
<dbReference type="NCBIfam" id="TIGR01720">
    <property type="entry name" value="NRPS-para261"/>
    <property type="match status" value="2"/>
</dbReference>
<sequence>MNAEKSLLLARRFIELPQEKRGVFLETLAREGIDFSQFPIPAGVQASDRQGLSYAQQRMWVLWQMDPQGGAYNLPGAVRLTGQLDEPALEQAFASLLARHQSLTTVFEVQPDDSLLQVHRPVGEALIERVDLRQWDEAEREAQVRAEAEAESLRPFDLAQGPLLRVRLLRLAEQEHVLLLTLHHIVSDGWSMNVLIDEFSRCYDAFAAGHAPQLPDLPIQYVDYALWQRRWLEAGELARQLAYWQAQLGDEQPVLELPLDNARPATPSFSGERRSFAVDAALAERLRGFARQHNLTPFMVMLGAFGLLLQRYTGQSDLRIGSPVANRNRAEVEGLIGLFVNTQVLRVQPDAHLDVLAYLQGIKQVVLGAQAHQDLPFERLVEALKVERSLSHAPLFQVMYNHQPQVADLATVTLASGLQLSPLAWRSRTTQFDLSLDTYEQGGTLHAAFTYASDLFEAATIERMATHWQALLQALVSQPHSALWQLPMLDDASRRTVLEDWNATARNYPLGRGVHQLFEDQARHAPDAPALVFGDTALSYAQLDARANRLAHFLRAQGAGADSLVGISVLRSVEMVVGLMAILKAGAAYVPLDPEYPEERLAYMIEDSGIRLLLTQQALQGSLPVPGDVQCITLDQLALDDQPDSPPQVAIDPRQLAYVIYTSGSTGRPKGAGNSHEALANRLHWMQEAYGLGAGDTVLQKTPFSFDVSVWEFFWPLMTGARLAVAAPGDHRDPARLIQTIHRHQVSTLHFVPSMLQAFIHEPGVETCASLCRIVCSGEALPVDAQLQVFGKLPAAALYNLYGPTEAAIDVTHWTCLDEGRDSVPIGQPIANIRTYVLDAGLEPVAPGVAGELYLGGIGLARGYHRRPGLTAERFVADPFVAGQRLYRTGDRVRQRVDGVIEYLGRFDHQVKIRGLRIELGEIEARLAQHAWVREAVVLALDGKQLVAYLVLDETPDGWQQGLKDWLLQALPEFMAPSHLIPLEHFPLTPNGKLDRKALPQPDAAPRGAYVAPQTDVQRTLAQVWSEVLGVAEVGLDDNFFELGGDSIIAIQVVGRARRQGLQFSPRDLFQFQTVRGLAGAVGRQPSLMVEQAPATGEVALSPVQRHFFEQTITVRQHWNQSLLLSARQPLQVQALVDALGAVVNHHDALRLRFEPAADGWRQHYGAAVAQVELWQRQAADAQALTALCDDAQRSLDLGSGPLLRAMLVDLPQGEQRLLLVIHHLVVDGVSWRILLEDLEQAYAQRLAGQPLSLAPRTSSYQAWSAQLHEQVPAFLGQLPYWQAQRGDGALPCDRPDAPVSNRHGAKLASRLSRERTRQLLQVAPAAYRTQVNDLLLTALARVICQWSGSQAALVQLEGHGREELFDGIDLTRSVGWFTSLYPLRLAPRADHGDSIKAIKEQLRAVPDKGMGYGVLRYLGDASVREALATLDAPRITFNYLGQFDSQFDAQALLAPATERGGDGQDPDAPLANWLTLEGQVYNGELSLQWGFSLAMFDTDTIQALATAYDQELEALIEHCLGVPAGQPSPSDFPLARITQAQLDALPVPGHEIEDLYPLSPMQQGMFFHSLYETQGGAYINQLRLDIGGLDLERFGEAWQAALARHEILRSSIHWQGLDSAHQIVQRQLPLPLRIVDEPVADLDALARAEHEAGFDLSRAPLFRLLLVRTGADDWHLVYTCHHILLDGWSNAQLLAQVIQHYVGERTSAPAGRFHDYLAWLQRQDASAGERFWKTRLGALQAPTLLAQALRRPADAQGEGEYLARIDAVQTAELERFARQHKVTLNTLFQAAWGLLLQRLTGQACVAFGATVSGRSAPLPGIDDQLGLFINTLPVLIDAAPDRQVAGYLADVQDFNLGLREFEHVPLYAIQGWAGQQGAALFDSLLVFENFPVAEALRQGAPAGLRFGAVSNHERTHYPLTIGIELGDGVSLAFGYDPALFAAEQVGQLCAGLRQVLAQMVATPAAPVGALGLLDEQGQAEVLGFSQGLALALPSQELVHQRIAAQAARQPQALALQCGELRLSYGQLDGQANRLAHVLIAEGVRPGQRVGLALRRGPQLIVSLLAVLKCGATYVPLDPQYPHERLAYMIEDSRLDLLLCDDGLLVELALPAGLRRLELGLLGEQVAQCGDHDPDVQVAAEQLAYVIYTSGSTGRPKGVAISHAALREFSYSATDYSRLERDDRVLQFATFSFDGFVEQCYPPLCVGAALIMRGEELWDADQLARLIVEQGVTLADLPAAYWHMLAKTCATRPGHGLGKLRQVHVGGEAMSVEGLRLWHTAGLGGIRLVNTYGPTEATVVSSVHDCRLEDAQGAYGVPIGQAIAGRSLYVLDSAGQLLPSDGVGELCIGAPNCLAQQYFDRPGLTAERFLPDPFAEQPGARLYRSGDLARYTQAGVLEYVGRIDHQVKIRGMRIEMGEIEACLQGLASVREAAVLALAGPTGPQLVAYLVAAQAAPSADWLQEVRAALGQALPDYMIPAHLLVLERLPLNNNGKLDRAALPAPDFSAAQQAYEAPRTPLQAQLATIWAQALQVERVGLADSFFSLGGHSLLATEVIARIRQGLGLEVPLRQLFEQPTLGAFADRCAELGQGAAAAIAVLPRTPAMAVSYAQERQWFLWRLDPQSAAYNVPVALRVRGPLELSALQSAFDRVIARHEPLRTTFDDSTGALRQHIHPHLALPIALEHPGELDDAALAAWVDAQVRAPFDLVRGPLLRVKLLAMGEQDHVLVIVQHHIVSDGASLEVLVEELLQGYHGEHSAPLPVQYADYAAWQRQWLDGGERARQLDYWMAQLGGEQVVLELPFDRPRPAQRRLRGARLDFPLEARLSHGLQQLAKTQDASLFMLLLAAFQALLHRYSGQADIRVGVPVANRTRAETERLIGFFVNTQVMRAEVEGGQGFDVLLRQTRQAALQAQAHQDLPFEQLVEALAPERNLSHSPLFQVLFNHQYAARAERNWGDLHVEPLHWDSATAQFDLVLDTSETAQGLMVSLAYDTDLFERSTIERLSTHFINLLQGIVDQPQQAVAELPLLAAAERERTLVTWNATAEHYPLEQCIQQLIEAQVQRTPDAPALAFGETRLSYAQLNARANRLAHRLIALGVGADVLVGIAVERSVEMVVGLLAILKAGGAYVPLDPEYPEDRLRYMIEDSGVQLLLTQSHLQLPLAEGVQTLALDLEPGADDAGNPNVVVAPENLAYVIYTSGSTGRPKGAGNRHSALVNRLCWMQQAYRLDAGDSVLQKTPFSFDVSVWEFFWPLMTGARLVVAAPGDHRDPARLVELITTEQITTLHFVPSMLQAFLQDSGVPRCTSLARIVCSGEALPADAQQQVFAKLPKAGLYNLYGPTEAAIDVTHWTCREEGRDSVPIGEPIANLACYILDAELQPVPVGVLGELYLAGAGLARGYHRRPGLTAERFAVSPYGNGERIYRTGDLARYRADGVIEYAGRIDHQVKLRGLRIELGEIEARLLEHDLVREAVVTVPDGKQLVGYVVLTGEAENWQAQLAEHLRRGLPDYMVPNQWLALDSLPLSPNGKLDRKALPAVDAAQAQRAYVAPQSELEQQVAAIWAQVLHLEQVGLGDNFFELGGHSLLATQVFSRLRELGIDAPLKTLFEQASLQGFVASLPAPSLAARAPAIQPTPRDAALPVSYAQQRQWFLWQLEPHSSAYHIPMVLRLKGSLDRAALQHSFDTLVARHEALRTRFVESDEGIVQVIERSAALVIAHERLADEATLQARVAEEIRQPFDLARGPLLRVRLLELAADDQVLVLTQHHIVSDAASMQLMVGELIDGYARHREGDTAPLPALALHYADYARWQREWMEAGERERQLAYWVGQLGSEQDVLALPLDHPRPAEQSYRGAQFDLVVPSALKDGLEALARRQGATLFMVLLASFQALLHRYSGQRDIRVGVPVANRNRVETEGLIGFFVNTQVLRADIDPGQPFGVLLQQVRQAALGAQAHQDLPFEQLVDALAPTRSLSHSPLFQVMFNHQAAALAPVRAVPGLAVQAMAWDNDTTQFDLSLDTCETDEGLSAALIYATDLFDQATIVRLGEHWLNLLQGIVDQPQQPVAELPLLAAAERERTLVTWNASAEHYPLEQSIQQLIEAQVQRTPDAPALAFGETRLSYAQLNARANRLAHRLIALGVGADVLVGIAVERSVEMVVGLLAILKAGGAYVPLDPEYPEDRLRYMIEDSGVQLLLTQSHLQLPLAEGVQTLALDLEPGADEAGNPNVAVAPENLAYVIYTSGSTGRPKGAGNRHSALVNRLCWMQQAYRLDAGDSVLQKTPFSFDVSVWEFFWPLMTGARLVVAAPGDHRDPARLVELITTEQITTLHFVPSMLQAFLQDSGVPRCTSLARIVCSGEALPADAQQQVFAKLPKAGLYNLYGPTEAAIDVTHWTCREEGRDSVPIGEPIANLACYILDAELQPVPVGVLGELYLAGAGLARGYHRRPGLTAERFAVSPYGNGERIYRTGDLARYRADGVIEYAGRIDHQVKLRGLRIELGEIEARLLEHDLVREAVVTVPDGKQLVGYVVLTDEAENWQAQLAEHLRRGLPDYMVPNQWLALDSLPLSPNGKLDRKALPAVDAALVQKVYEAPANAREHRLAAVWADVLRLERVGVNDNFFELGGDSIVSIQVVGRARQQGLHFTPKELFQHQTVRGLAAVLREGEGAVKAEQGPLVGGMPLLPFQQWFFDQRMSEPQHWNQSLLLRGTETVDAAALERALLALYAQHDALRLRFADGSAEHGPLQPAQPLLWRTALRSAEEIEATCEEAQRSLDLAQGPLLRAVLIDLADGGQRLLLVIHHLVVDGVSWRVLLEDLHDAYRQALAGGTPKLPAKTSAFKAWGERLQQHAAKLDSELAYWQGQLAGAPQGLPEAEPGASLQNRHRQSVQARLDTELTRRLLQQAPAAYRTQVNDLLLTALARVLCRWSGADSALVELEGHGREDLFDDIDLSRTVGWFTSAYPVRLTPATELGASIKQVKEQLRGVPHKGIGFGVLRYLGDEAARASLAELPVPRITFNYLGQLDGQFDERALFVPAAESAGEEQSPLAPLGNWLVLNGQVYDGELSLAFSFSGQMFARASIERLARAYEAELAALVEDCQAPQGLTPSDFPLAGLSQAQLDALPVAVAEVEDIYPLSPMQQGMLFHSTFGESDGDYINQMQVEVAGLDVARFEEAWNAVLQAHDSLRCAFVWSADQAQPVQVVLREARVPFSELDWRGRDDLALALPTLAAEERGRGFDMLQAPLLRLVLVRLDDDRHALIYTSHHILMDGWSNAQLLGEVLQRYCGERPTQAAGRFGDYIAWLQRQDRAQSEAFWREQLAALEEPTRLASTCQHVGVDGYDEHSLSIDAQTTARLGRFARERKVTVNTLVQGAWALLLQRRVGQDCVSFGATVAGRPAELAGIEQQIGLFINTLPVIVPCTAGQALGDWLDDLQALNLRIREQEHTPLFDIQRWAGQGGDALFDSLLVFENYPVAEALERGSPSGLHFGPVRTQEQSNYPLTLVVGLEDSLSLRCSYDRQAFSAAIIEQIGQQLRHLLLQMLEQGAEAPVETLQLLDDEQRQTAVRAWNTAPATFEPSQPLHRLIEAQAARAPQAPALVCEGEQLSYAELNRRANRIAHALIARGVGPDVLVGLAAPRSLEMVVGLLAILKAGGAYVPLDPAYPLDRLHYMIEDSGLQLLLGQGDLGLNLAADVQVLDLAGDYAGFAEVNPSVAVDLDNLAYVIYTSGSTGKPKGTLLPHRNVLRLFEATDGWFGFGPQDCWTLFHSYAFDFSVWELFGALLHGGRLVIVPQDVSRSPEAFYQLLCEQRVTVLNQTPSAFRQLMQVACAEGQRSDQQLRYVVFGGEALEVGSLRPWFERFGDRAPQLVNMYGITETTVHVTYRPLSLADLAQGASSPIGVPIPDQSLYVLDSDLNPVAAGCVGELYVGRQGLARGYLKRADLSATRFIPDPFGDSGARLYRSGDLARWRADGVIEYVGRMDHQVKIRGFRIELGEIQARLQALPQVREAVVLAQEGPSGTQLVGYLVAEQAVTDQAIWRETVKAALREDLPEYMVPAHLLLLERMPLTANGKLDRRALPAADASLLQQAYVAPVTELEQQVAGIWAQVLELEQVGLSDNFFELGGHSLLATQVVLRLREALGHEVPVKTLFLARDLADFCEALQALQPALDPLHDVLAKSLEDLNRLTADDLEKLIS</sequence>
<keyword evidence="4" id="KW-0597">Phosphoprotein</keyword>
<keyword evidence="7" id="KW-1185">Reference proteome</keyword>
<dbReference type="InterPro" id="IPR000873">
    <property type="entry name" value="AMP-dep_synth/lig_dom"/>
</dbReference>
<dbReference type="NCBIfam" id="TIGR01733">
    <property type="entry name" value="AA-adenyl-dom"/>
    <property type="match status" value="5"/>
</dbReference>
<evidence type="ECO:0000256" key="2">
    <source>
        <dbReference type="ARBA" id="ARBA00006432"/>
    </source>
</evidence>
<comment type="similarity">
    <text evidence="2">Belongs to the ATP-dependent AMP-binding enzyme family.</text>
</comment>